<evidence type="ECO:0000313" key="1">
    <source>
        <dbReference type="EMBL" id="KAL3385397.1"/>
    </source>
</evidence>
<organism evidence="1 2">
    <name type="scientific">Trichogramma kaykai</name>
    <dbReference type="NCBI Taxonomy" id="54128"/>
    <lineage>
        <taxon>Eukaryota</taxon>
        <taxon>Metazoa</taxon>
        <taxon>Ecdysozoa</taxon>
        <taxon>Arthropoda</taxon>
        <taxon>Hexapoda</taxon>
        <taxon>Insecta</taxon>
        <taxon>Pterygota</taxon>
        <taxon>Neoptera</taxon>
        <taxon>Endopterygota</taxon>
        <taxon>Hymenoptera</taxon>
        <taxon>Apocrita</taxon>
        <taxon>Proctotrupomorpha</taxon>
        <taxon>Chalcidoidea</taxon>
        <taxon>Trichogrammatidae</taxon>
        <taxon>Trichogramma</taxon>
    </lineage>
</organism>
<dbReference type="Proteomes" id="UP001627154">
    <property type="component" value="Unassembled WGS sequence"/>
</dbReference>
<reference evidence="1 2" key="1">
    <citation type="journal article" date="2024" name="bioRxiv">
        <title>A reference genome for Trichogramma kaykai: A tiny desert-dwelling parasitoid wasp with competing sex-ratio distorters.</title>
        <authorList>
            <person name="Culotta J."/>
            <person name="Lindsey A.R."/>
        </authorList>
    </citation>
    <scope>NUCLEOTIDE SEQUENCE [LARGE SCALE GENOMIC DNA]</scope>
    <source>
        <strain evidence="1 2">KSX58</strain>
    </source>
</reference>
<evidence type="ECO:0000313" key="2">
    <source>
        <dbReference type="Proteomes" id="UP001627154"/>
    </source>
</evidence>
<dbReference type="AlphaFoldDB" id="A0ABD2VXT6"/>
<keyword evidence="2" id="KW-1185">Reference proteome</keyword>
<name>A0ABD2VXT6_9HYME</name>
<proteinExistence type="predicted"/>
<gene>
    <name evidence="1" type="ORF">TKK_018968</name>
</gene>
<accession>A0ABD2VXT6</accession>
<dbReference type="EMBL" id="JBJJXI010000157">
    <property type="protein sequence ID" value="KAL3385397.1"/>
    <property type="molecule type" value="Genomic_DNA"/>
</dbReference>
<sequence length="95" mass="10880">MAMGYRISTDLNVIHGESNITYLSTRLKLLSKKFLLKTLSLKNHTLVSDLNSLKNELALTDKHHINNKYTLLQALEDVQMVTKNIIKKTNLPLPY</sequence>
<comment type="caution">
    <text evidence="1">The sequence shown here is derived from an EMBL/GenBank/DDBJ whole genome shotgun (WGS) entry which is preliminary data.</text>
</comment>
<protein>
    <submittedName>
        <fullName evidence="1">Uncharacterized protein</fullName>
    </submittedName>
</protein>